<dbReference type="GO" id="GO:0004252">
    <property type="term" value="F:serine-type endopeptidase activity"/>
    <property type="evidence" value="ECO:0007669"/>
    <property type="project" value="InterPro"/>
</dbReference>
<dbReference type="GO" id="GO:0006515">
    <property type="term" value="P:protein quality control for misfolded or incompletely synthesized proteins"/>
    <property type="evidence" value="ECO:0007669"/>
    <property type="project" value="TreeGrafter"/>
</dbReference>
<dbReference type="Pfam" id="PF13365">
    <property type="entry name" value="Trypsin_2"/>
    <property type="match status" value="1"/>
</dbReference>
<dbReference type="GO" id="GO:0005886">
    <property type="term" value="C:plasma membrane"/>
    <property type="evidence" value="ECO:0007669"/>
    <property type="project" value="UniProtKB-SubCell"/>
</dbReference>
<evidence type="ECO:0000313" key="21">
    <source>
        <dbReference type="EMBL" id="CNF33732.1"/>
    </source>
</evidence>
<evidence type="ECO:0000259" key="20">
    <source>
        <dbReference type="PROSITE" id="PS50106"/>
    </source>
</evidence>
<evidence type="ECO:0000256" key="4">
    <source>
        <dbReference type="ARBA" id="ARBA00011233"/>
    </source>
</evidence>
<evidence type="ECO:0000256" key="8">
    <source>
        <dbReference type="ARBA" id="ARBA00022670"/>
    </source>
</evidence>
<keyword evidence="8 21" id="KW-0645">Protease</keyword>
<dbReference type="SMART" id="SM00228">
    <property type="entry name" value="PDZ"/>
    <property type="match status" value="1"/>
</dbReference>
<keyword evidence="9 19" id="KW-0812">Transmembrane</keyword>
<gene>
    <name evidence="21" type="primary">degS_2</name>
    <name evidence="21" type="ORF">ERS008491_03583</name>
</gene>
<keyword evidence="12 19" id="KW-1133">Transmembrane helix</keyword>
<dbReference type="Pfam" id="PF13180">
    <property type="entry name" value="PDZ_2"/>
    <property type="match status" value="1"/>
</dbReference>
<dbReference type="Proteomes" id="UP000045824">
    <property type="component" value="Unassembled WGS sequence"/>
</dbReference>
<feature type="binding site" evidence="18">
    <location>
        <position position="197"/>
    </location>
    <ligand>
        <name>substrate</name>
    </ligand>
</feature>
<evidence type="ECO:0000256" key="11">
    <source>
        <dbReference type="ARBA" id="ARBA00022825"/>
    </source>
</evidence>
<dbReference type="CDD" id="cd06777">
    <property type="entry name" value="cpPDZ_DegS"/>
    <property type="match status" value="1"/>
</dbReference>
<keyword evidence="10 21" id="KW-0378">Hydrolase</keyword>
<dbReference type="InterPro" id="IPR011783">
    <property type="entry name" value="Pept_S1C_DegS"/>
</dbReference>
<dbReference type="SUPFAM" id="SSF50156">
    <property type="entry name" value="PDZ domain-like"/>
    <property type="match status" value="1"/>
</dbReference>
<dbReference type="EMBL" id="CPYI01000017">
    <property type="protein sequence ID" value="CNF33732.1"/>
    <property type="molecule type" value="Genomic_DNA"/>
</dbReference>
<dbReference type="GO" id="GO:0042597">
    <property type="term" value="C:periplasmic space"/>
    <property type="evidence" value="ECO:0007669"/>
    <property type="project" value="TreeGrafter"/>
</dbReference>
<dbReference type="PANTHER" id="PTHR22939">
    <property type="entry name" value="SERINE PROTEASE FAMILY S1C HTRA-RELATED"/>
    <property type="match status" value="1"/>
</dbReference>
<evidence type="ECO:0000256" key="17">
    <source>
        <dbReference type="PIRSR" id="PIRSR611783-1"/>
    </source>
</evidence>
<keyword evidence="13 19" id="KW-0472">Membrane</keyword>
<dbReference type="FunFam" id="2.40.10.10:FF:000009">
    <property type="entry name" value="Serine endoprotease DegS, periplasmic"/>
    <property type="match status" value="1"/>
</dbReference>
<evidence type="ECO:0000256" key="13">
    <source>
        <dbReference type="ARBA" id="ARBA00023136"/>
    </source>
</evidence>
<evidence type="ECO:0000313" key="22">
    <source>
        <dbReference type="Proteomes" id="UP000045824"/>
    </source>
</evidence>
<feature type="transmembrane region" description="Helical" evidence="19">
    <location>
        <begin position="20"/>
        <end position="40"/>
    </location>
</feature>
<dbReference type="InterPro" id="IPR036034">
    <property type="entry name" value="PDZ_sf"/>
</dbReference>
<comment type="subcellular location">
    <subcellularLocation>
        <location evidence="2">Cell inner membrane</location>
        <topology evidence="2">Single-pass membrane protein</topology>
    </subcellularLocation>
</comment>
<name>A0A0T9LXB5_YERKR</name>
<dbReference type="PRINTS" id="PR00834">
    <property type="entry name" value="PROTEASES2C"/>
</dbReference>
<evidence type="ECO:0000256" key="14">
    <source>
        <dbReference type="ARBA" id="ARBA00071522"/>
    </source>
</evidence>
<keyword evidence="7" id="KW-0997">Cell inner membrane</keyword>
<protein>
    <recommendedName>
        <fullName evidence="14">Serine endoprotease DegS</fullName>
        <ecNumber evidence="5">3.4.21.107</ecNumber>
    </recommendedName>
    <alternativeName>
        <fullName evidence="16">Site-1 protease DegS</fullName>
    </alternativeName>
    <alternativeName>
        <fullName evidence="15">Site-1-type intramembrane protease</fullName>
    </alternativeName>
</protein>
<evidence type="ECO:0000256" key="19">
    <source>
        <dbReference type="SAM" id="Phobius"/>
    </source>
</evidence>
<dbReference type="PANTHER" id="PTHR22939:SF101">
    <property type="entry name" value="PERIPLASMIC PH-DEPENDENT SERINE ENDOPROTEASE DEGQ"/>
    <property type="match status" value="1"/>
</dbReference>
<proteinExistence type="inferred from homology"/>
<dbReference type="InterPro" id="IPR043504">
    <property type="entry name" value="Peptidase_S1_PA_chymotrypsin"/>
</dbReference>
<evidence type="ECO:0000256" key="5">
    <source>
        <dbReference type="ARBA" id="ARBA00013035"/>
    </source>
</evidence>
<dbReference type="SUPFAM" id="SSF50494">
    <property type="entry name" value="Trypsin-like serine proteases"/>
    <property type="match status" value="1"/>
</dbReference>
<evidence type="ECO:0000256" key="7">
    <source>
        <dbReference type="ARBA" id="ARBA00022519"/>
    </source>
</evidence>
<evidence type="ECO:0000256" key="10">
    <source>
        <dbReference type="ARBA" id="ARBA00022801"/>
    </source>
</evidence>
<dbReference type="NCBIfam" id="NF008147">
    <property type="entry name" value="PRK10898.1"/>
    <property type="match status" value="1"/>
</dbReference>
<dbReference type="NCBIfam" id="TIGR02038">
    <property type="entry name" value="protease_degS"/>
    <property type="match status" value="1"/>
</dbReference>
<evidence type="ECO:0000256" key="12">
    <source>
        <dbReference type="ARBA" id="ARBA00022989"/>
    </source>
</evidence>
<feature type="active site" description="Charge relay system" evidence="17">
    <location>
        <position position="214"/>
    </location>
</feature>
<evidence type="ECO:0000256" key="6">
    <source>
        <dbReference type="ARBA" id="ARBA00022475"/>
    </source>
</evidence>
<sequence length="378" mass="40102">MLSSGYLFIHALNFMFLKLLRSIILGLIVAGILLVAIPMLRSPGHFFSGNGDRVDEEAPASYNQAVRRAAPAVVNVYNRSLSPNQEGLAIRTLGSGVIMSDKGYILTNKHVINNAEQIIVALQNGRISEALLVGSDNLTDLAVLKIDAVNLPVIPININRTPHIGDVVLAIGNPYNLGQTVTQGIISATGRIGLSSSGRQNFLQTDASINQGNSGGALVNTLGELVGINTLSFDKSSNGETPEGIGFAIPTALATKVMEKLIRDGRVIRGYIGITGEEYPPFNASGNNGDRIHGIKVNKISPNGPAANADLQVGDIILSVNNKPATSVIETMDQVAEIRPGTTIPVLLLRNGQQITAQITITELDQNELLEQQPAPLS</sequence>
<dbReference type="AlphaFoldDB" id="A0A0T9LXB5"/>
<dbReference type="EC" id="3.4.21.107" evidence="5"/>
<dbReference type="InterPro" id="IPR009003">
    <property type="entry name" value="Peptidase_S1_PA"/>
</dbReference>
<comment type="catalytic activity">
    <reaction evidence="1">
        <text>Acts on substrates that are at least partially unfolded. The cleavage site P1 residue is normally between a pair of hydrophobic residues, such as Val-|-Val.</text>
        <dbReference type="EC" id="3.4.21.107"/>
    </reaction>
</comment>
<evidence type="ECO:0000256" key="9">
    <source>
        <dbReference type="ARBA" id="ARBA00022692"/>
    </source>
</evidence>
<dbReference type="InterPro" id="IPR001478">
    <property type="entry name" value="PDZ"/>
</dbReference>
<evidence type="ECO:0000256" key="15">
    <source>
        <dbReference type="ARBA" id="ARBA00078529"/>
    </source>
</evidence>
<keyword evidence="6" id="KW-1003">Cell membrane</keyword>
<dbReference type="Gene3D" id="2.40.10.10">
    <property type="entry name" value="Trypsin-like serine proteases"/>
    <property type="match status" value="2"/>
</dbReference>
<organism evidence="21 22">
    <name type="scientific">Yersinia kristensenii</name>
    <dbReference type="NCBI Taxonomy" id="28152"/>
    <lineage>
        <taxon>Bacteria</taxon>
        <taxon>Pseudomonadati</taxon>
        <taxon>Pseudomonadota</taxon>
        <taxon>Gammaproteobacteria</taxon>
        <taxon>Enterobacterales</taxon>
        <taxon>Yersiniaceae</taxon>
        <taxon>Yersinia</taxon>
    </lineage>
</organism>
<keyword evidence="11" id="KW-0720">Serine protease</keyword>
<dbReference type="FunFam" id="2.40.10.10:FF:000001">
    <property type="entry name" value="Periplasmic serine protease DegS"/>
    <property type="match status" value="1"/>
</dbReference>
<dbReference type="Gene3D" id="2.30.42.10">
    <property type="match status" value="1"/>
</dbReference>
<dbReference type="InterPro" id="IPR001940">
    <property type="entry name" value="Peptidase_S1C"/>
</dbReference>
<dbReference type="PROSITE" id="PS50106">
    <property type="entry name" value="PDZ"/>
    <property type="match status" value="1"/>
</dbReference>
<accession>A0A0T9LXB5</accession>
<evidence type="ECO:0000256" key="2">
    <source>
        <dbReference type="ARBA" id="ARBA00004377"/>
    </source>
</evidence>
<reference evidence="21 22" key="1">
    <citation type="submission" date="2015-03" db="EMBL/GenBank/DDBJ databases">
        <authorList>
            <person name="Murphy D."/>
        </authorList>
    </citation>
    <scope>NUCLEOTIDE SEQUENCE [LARGE SCALE GENOMIC DNA]</scope>
    <source>
        <strain evidence="21 22">FCF326</strain>
    </source>
</reference>
<evidence type="ECO:0000256" key="18">
    <source>
        <dbReference type="PIRSR" id="PIRSR611783-2"/>
    </source>
</evidence>
<feature type="active site" description="Charge relay system" evidence="17">
    <location>
        <position position="110"/>
    </location>
</feature>
<evidence type="ECO:0000256" key="1">
    <source>
        <dbReference type="ARBA" id="ARBA00001772"/>
    </source>
</evidence>
<evidence type="ECO:0000256" key="3">
    <source>
        <dbReference type="ARBA" id="ARBA00010541"/>
    </source>
</evidence>
<evidence type="ECO:0000256" key="16">
    <source>
        <dbReference type="ARBA" id="ARBA00083871"/>
    </source>
</evidence>
<feature type="domain" description="PDZ" evidence="20">
    <location>
        <begin position="261"/>
        <end position="353"/>
    </location>
</feature>
<comment type="subunit">
    <text evidence="4">Homotrimer.</text>
</comment>
<comment type="similarity">
    <text evidence="3">Belongs to the peptidase S1C family.</text>
</comment>
<feature type="active site" description="Charge relay system" evidence="17">
    <location>
        <position position="140"/>
    </location>
</feature>